<feature type="domain" description="ABC3 transporter permease C-terminal" evidence="9">
    <location>
        <begin position="292"/>
        <end position="392"/>
    </location>
</feature>
<dbReference type="PANTHER" id="PTHR30572:SF4">
    <property type="entry name" value="ABC TRANSPORTER PERMEASE YTRF"/>
    <property type="match status" value="1"/>
</dbReference>
<feature type="transmembrane region" description="Helical" evidence="7">
    <location>
        <begin position="285"/>
        <end position="305"/>
    </location>
</feature>
<proteinExistence type="inferred from homology"/>
<dbReference type="InterPro" id="IPR003838">
    <property type="entry name" value="ABC3_permease_C"/>
</dbReference>
<keyword evidence="8" id="KW-0732">Signal</keyword>
<accession>A0ABN2LJ06</accession>
<evidence type="ECO:0000256" key="4">
    <source>
        <dbReference type="ARBA" id="ARBA00022989"/>
    </source>
</evidence>
<dbReference type="InterPro" id="IPR050250">
    <property type="entry name" value="Macrolide_Exporter_MacB"/>
</dbReference>
<sequence length="1000" mass="104646">MIALVLAMLRARRAQALTVLLLCAFTTGAAVAGPASLRAVDAAIVEHEAEHATANERMLSLGAVSSEGINASSDFTQFVPAVLGLPGFDQVYSVEISMFGFGPGAEISRVVFREDTCAHLTMVRGRCSQGNYEVVIGEQTARRTGIVPGTRVTTDEVKYDPSSGVAYPAGNPHVLNVVGTYEPTDPDDLYWGRSSYFALDGKGQRAEPVFMSRRTIGYLNQSTQWQGMDAILRADAVTPESLADLREAVDGVTAALGESQMLIVSTEIPKLLERIQASMDTAHTLVPIAFVPLVALCLFVIYLAVSYGTAGRRYELGLVALRGASPLRRWWLASGEVILMILLGVPLGYALGHAAVALVAWLRFDTVVGPSLDTLPYAAAALGGALVAAFFGLRRELSSSVAELLRRVAGRGRAWRSVMLEVLVVALAVAAAFQLRQGGGGFEGIATLLPGLVIAAVALLAARAVVPLAGMVARTAMRRGRLGLGLAAVQLARRPGSHRLLVLLTVATALLGFAAAGVDVAARARHDRATIAVGADSVVRLDSVSLQQLLSAVRKVDPAGEFAMAVAPVPTNEGDLPGLAVDTSRLATVAQWRPDFGPADAGQVAKLLRPATTAPFVVKGTALTVDVANTTTFSVEAKLSLTPLNGNGAFDVSLGMLRPGRHTYPARVPGCVDGCRIARFYLVTTDSGQIEIVLHGLSVGGAVVLGPEQLTAPDRWTSANDQGGSVVRPDGDGLRVSGSGWTGNVITAIPVDAPTPLPMASTGELPFRKEITGFDGQQLGVVRVAKPVSLPRLGTNGILVDLEYLAYAAETDGGINGAEVWLTSAAPADVIERLRGAGLPVRARVGIAGEETALGWEGSALALWFYVVAAAFGILLAVGGIGLVAAVDRRRRADDLRFLRWQGLRRRDVRRAALWGNLTVVLAGSVLGLGAAALAWIVAGDQLPIFVDNVVAITPPRWPAPGAVLAPWAAAAVLFAVAAAIVAAQLRRAVARNGSKGTLS</sequence>
<dbReference type="RefSeq" id="WP_344126713.1">
    <property type="nucleotide sequence ID" value="NZ_BAAALT010000020.1"/>
</dbReference>
<evidence type="ECO:0000259" key="9">
    <source>
        <dbReference type="Pfam" id="PF02687"/>
    </source>
</evidence>
<keyword evidence="2" id="KW-1003">Cell membrane</keyword>
<evidence type="ECO:0000256" key="8">
    <source>
        <dbReference type="SAM" id="SignalP"/>
    </source>
</evidence>
<feature type="transmembrane region" description="Helical" evidence="7">
    <location>
        <begin position="374"/>
        <end position="393"/>
    </location>
</feature>
<dbReference type="PANTHER" id="PTHR30572">
    <property type="entry name" value="MEMBRANE COMPONENT OF TRANSPORTER-RELATED"/>
    <property type="match status" value="1"/>
</dbReference>
<feature type="transmembrane region" description="Helical" evidence="7">
    <location>
        <begin position="863"/>
        <end position="887"/>
    </location>
</feature>
<dbReference type="Proteomes" id="UP001500218">
    <property type="component" value="Unassembled WGS sequence"/>
</dbReference>
<feature type="transmembrane region" description="Helical" evidence="7">
    <location>
        <begin position="965"/>
        <end position="986"/>
    </location>
</feature>
<feature type="transmembrane region" description="Helical" evidence="7">
    <location>
        <begin position="337"/>
        <end position="362"/>
    </location>
</feature>
<keyword evidence="11" id="KW-1185">Reference proteome</keyword>
<organism evidence="10 11">
    <name type="scientific">Luedemannella flava</name>
    <dbReference type="NCBI Taxonomy" id="349316"/>
    <lineage>
        <taxon>Bacteria</taxon>
        <taxon>Bacillati</taxon>
        <taxon>Actinomycetota</taxon>
        <taxon>Actinomycetes</taxon>
        <taxon>Micromonosporales</taxon>
        <taxon>Micromonosporaceae</taxon>
        <taxon>Luedemannella</taxon>
    </lineage>
</organism>
<dbReference type="EMBL" id="BAAALT010000020">
    <property type="protein sequence ID" value="GAA1789892.1"/>
    <property type="molecule type" value="Genomic_DNA"/>
</dbReference>
<protein>
    <recommendedName>
        <fullName evidence="9">ABC3 transporter permease C-terminal domain-containing protein</fullName>
    </recommendedName>
</protein>
<evidence type="ECO:0000256" key="5">
    <source>
        <dbReference type="ARBA" id="ARBA00023136"/>
    </source>
</evidence>
<evidence type="ECO:0000256" key="2">
    <source>
        <dbReference type="ARBA" id="ARBA00022475"/>
    </source>
</evidence>
<feature type="transmembrane region" description="Helical" evidence="7">
    <location>
        <begin position="914"/>
        <end position="939"/>
    </location>
</feature>
<dbReference type="Pfam" id="PF02687">
    <property type="entry name" value="FtsX"/>
    <property type="match status" value="2"/>
</dbReference>
<keyword evidence="3 7" id="KW-0812">Transmembrane</keyword>
<evidence type="ECO:0000313" key="10">
    <source>
        <dbReference type="EMBL" id="GAA1789892.1"/>
    </source>
</evidence>
<evidence type="ECO:0000256" key="3">
    <source>
        <dbReference type="ARBA" id="ARBA00022692"/>
    </source>
</evidence>
<feature type="transmembrane region" description="Helical" evidence="7">
    <location>
        <begin position="500"/>
        <end position="518"/>
    </location>
</feature>
<keyword evidence="5 7" id="KW-0472">Membrane</keyword>
<gene>
    <name evidence="10" type="ORF">GCM10009682_10010</name>
</gene>
<evidence type="ECO:0000256" key="1">
    <source>
        <dbReference type="ARBA" id="ARBA00004651"/>
    </source>
</evidence>
<name>A0ABN2LJ06_9ACTN</name>
<evidence type="ECO:0000256" key="6">
    <source>
        <dbReference type="ARBA" id="ARBA00038076"/>
    </source>
</evidence>
<feature type="transmembrane region" description="Helical" evidence="7">
    <location>
        <begin position="445"/>
        <end position="472"/>
    </location>
</feature>
<feature type="domain" description="ABC3 transporter permease C-terminal" evidence="9">
    <location>
        <begin position="868"/>
        <end position="983"/>
    </location>
</feature>
<reference evidence="10 11" key="1">
    <citation type="journal article" date="2019" name="Int. J. Syst. Evol. Microbiol.">
        <title>The Global Catalogue of Microorganisms (GCM) 10K type strain sequencing project: providing services to taxonomists for standard genome sequencing and annotation.</title>
        <authorList>
            <consortium name="The Broad Institute Genomics Platform"/>
            <consortium name="The Broad Institute Genome Sequencing Center for Infectious Disease"/>
            <person name="Wu L."/>
            <person name="Ma J."/>
        </authorList>
    </citation>
    <scope>NUCLEOTIDE SEQUENCE [LARGE SCALE GENOMIC DNA]</scope>
    <source>
        <strain evidence="10 11">JCM 13250</strain>
    </source>
</reference>
<feature type="transmembrane region" description="Helical" evidence="7">
    <location>
        <begin position="414"/>
        <end position="433"/>
    </location>
</feature>
<evidence type="ECO:0000256" key="7">
    <source>
        <dbReference type="SAM" id="Phobius"/>
    </source>
</evidence>
<evidence type="ECO:0000313" key="11">
    <source>
        <dbReference type="Proteomes" id="UP001500218"/>
    </source>
</evidence>
<keyword evidence="4 7" id="KW-1133">Transmembrane helix</keyword>
<comment type="similarity">
    <text evidence="6">Belongs to the ABC-4 integral membrane protein family.</text>
</comment>
<comment type="caution">
    <text evidence="10">The sequence shown here is derived from an EMBL/GenBank/DDBJ whole genome shotgun (WGS) entry which is preliminary data.</text>
</comment>
<feature type="chain" id="PRO_5046334149" description="ABC3 transporter permease C-terminal domain-containing protein" evidence="8">
    <location>
        <begin position="33"/>
        <end position="1000"/>
    </location>
</feature>
<feature type="signal peptide" evidence="8">
    <location>
        <begin position="1"/>
        <end position="32"/>
    </location>
</feature>
<comment type="subcellular location">
    <subcellularLocation>
        <location evidence="1">Cell membrane</location>
        <topology evidence="1">Multi-pass membrane protein</topology>
    </subcellularLocation>
</comment>